<feature type="transmembrane region" description="Helical" evidence="4">
    <location>
        <begin position="21"/>
        <end position="42"/>
    </location>
</feature>
<dbReference type="InterPro" id="IPR003594">
    <property type="entry name" value="HATPase_dom"/>
</dbReference>
<evidence type="ECO:0000313" key="6">
    <source>
        <dbReference type="EMBL" id="THG31157.1"/>
    </source>
</evidence>
<dbReference type="GO" id="GO:0000160">
    <property type="term" value="P:phosphorelay signal transduction system"/>
    <property type="evidence" value="ECO:0007669"/>
    <property type="project" value="UniProtKB-KW"/>
</dbReference>
<dbReference type="RefSeq" id="WP_136425164.1">
    <property type="nucleotide sequence ID" value="NZ_SSSN01000012.1"/>
</dbReference>
<keyword evidence="3" id="KW-0902">Two-component regulatory system</keyword>
<dbReference type="Pfam" id="PF02518">
    <property type="entry name" value="HATPase_c"/>
    <property type="match status" value="1"/>
</dbReference>
<feature type="transmembrane region" description="Helical" evidence="4">
    <location>
        <begin position="158"/>
        <end position="176"/>
    </location>
</feature>
<dbReference type="InterPro" id="IPR036890">
    <property type="entry name" value="HATPase_C_sf"/>
</dbReference>
<feature type="transmembrane region" description="Helical" evidence="4">
    <location>
        <begin position="48"/>
        <end position="66"/>
    </location>
</feature>
<keyword evidence="4" id="KW-0472">Membrane</keyword>
<dbReference type="InterPro" id="IPR050482">
    <property type="entry name" value="Sensor_HK_TwoCompSys"/>
</dbReference>
<dbReference type="AlphaFoldDB" id="A0A4V3WT99"/>
<reference evidence="6 7" key="1">
    <citation type="submission" date="2019-04" db="EMBL/GenBank/DDBJ databases">
        <authorList>
            <person name="Jiang L."/>
        </authorList>
    </citation>
    <scope>NUCLEOTIDE SEQUENCE [LARGE SCALE GENOMIC DNA]</scope>
    <source>
        <strain evidence="6 7">YIM 131861</strain>
    </source>
</reference>
<dbReference type="PANTHER" id="PTHR24421:SF61">
    <property type="entry name" value="OXYGEN SENSOR HISTIDINE KINASE NREB"/>
    <property type="match status" value="1"/>
</dbReference>
<feature type="transmembrane region" description="Helical" evidence="4">
    <location>
        <begin position="129"/>
        <end position="152"/>
    </location>
</feature>
<evidence type="ECO:0000256" key="1">
    <source>
        <dbReference type="ARBA" id="ARBA00022679"/>
    </source>
</evidence>
<evidence type="ECO:0000256" key="2">
    <source>
        <dbReference type="ARBA" id="ARBA00022777"/>
    </source>
</evidence>
<keyword evidence="1" id="KW-0808">Transferase</keyword>
<feature type="transmembrane region" description="Helical" evidence="4">
    <location>
        <begin position="73"/>
        <end position="94"/>
    </location>
</feature>
<accession>A0A4V3WT99</accession>
<dbReference type="OrthoDB" id="3534856at2"/>
<dbReference type="GO" id="GO:0005524">
    <property type="term" value="F:ATP binding"/>
    <property type="evidence" value="ECO:0007669"/>
    <property type="project" value="UniProtKB-KW"/>
</dbReference>
<feature type="domain" description="Histidine kinase/HSP90-like ATPase" evidence="5">
    <location>
        <begin position="304"/>
        <end position="392"/>
    </location>
</feature>
<dbReference type="Gene3D" id="3.30.565.10">
    <property type="entry name" value="Histidine kinase-like ATPase, C-terminal domain"/>
    <property type="match status" value="1"/>
</dbReference>
<dbReference type="PANTHER" id="PTHR24421">
    <property type="entry name" value="NITRATE/NITRITE SENSOR PROTEIN NARX-RELATED"/>
    <property type="match status" value="1"/>
</dbReference>
<keyword evidence="6" id="KW-0067">ATP-binding</keyword>
<sequence>MALGLPDHLADDTLNRALARAAHLFGSVCLIGALVAAIALSAARPTEALWPTVIALVPMGLLLATLATNRTSLAATGYLVIGGLSSFVYTVTIFGDRTAFPSSSMLIVALPAMALVMVGATGVGSARGVLWATGGLLVGEGAIIAACLVTGQTYRLDWFVPLTYLFLVSVLFLEAVNRRVNRAAQPSILRAARDNNAFALRRDLEARATSLMHDTVLSHLISIAAAEPGPLDPRMRSLVSRDLDGLVGGDWLVSQEAAYAASAQEWAATPLADSIDAARLGGLRVDVAGDRQVVAILPSDTAAALGLAVRQCLANVERHAGVDRVEIAIMATDGEVSVMVADAGAGFTPTEQTSHIGLRHSIRQRIVDVGGEVQVWSSPGEGTSVMLTVPRTTVLRTGTASVAAITGVHPGGAGSITGPLDAGDARQDVGL</sequence>
<proteinExistence type="predicted"/>
<dbReference type="Proteomes" id="UP000307380">
    <property type="component" value="Unassembled WGS sequence"/>
</dbReference>
<comment type="caution">
    <text evidence="6">The sequence shown here is derived from an EMBL/GenBank/DDBJ whole genome shotgun (WGS) entry which is preliminary data.</text>
</comment>
<feature type="transmembrane region" description="Helical" evidence="4">
    <location>
        <begin position="100"/>
        <end position="122"/>
    </location>
</feature>
<name>A0A4V3WT99_9MICO</name>
<keyword evidence="4" id="KW-0812">Transmembrane</keyword>
<dbReference type="GO" id="GO:0016301">
    <property type="term" value="F:kinase activity"/>
    <property type="evidence" value="ECO:0007669"/>
    <property type="project" value="UniProtKB-KW"/>
</dbReference>
<dbReference type="SUPFAM" id="SSF55874">
    <property type="entry name" value="ATPase domain of HSP90 chaperone/DNA topoisomerase II/histidine kinase"/>
    <property type="match status" value="1"/>
</dbReference>
<evidence type="ECO:0000259" key="5">
    <source>
        <dbReference type="Pfam" id="PF02518"/>
    </source>
</evidence>
<keyword evidence="7" id="KW-1185">Reference proteome</keyword>
<gene>
    <name evidence="6" type="ORF">E6C70_13945</name>
</gene>
<keyword evidence="4" id="KW-1133">Transmembrane helix</keyword>
<evidence type="ECO:0000256" key="4">
    <source>
        <dbReference type="SAM" id="Phobius"/>
    </source>
</evidence>
<evidence type="ECO:0000256" key="3">
    <source>
        <dbReference type="ARBA" id="ARBA00023012"/>
    </source>
</evidence>
<evidence type="ECO:0000313" key="7">
    <source>
        <dbReference type="Proteomes" id="UP000307380"/>
    </source>
</evidence>
<keyword evidence="2" id="KW-0418">Kinase</keyword>
<dbReference type="EMBL" id="SSSN01000012">
    <property type="protein sequence ID" value="THG31157.1"/>
    <property type="molecule type" value="Genomic_DNA"/>
</dbReference>
<organism evidence="6 7">
    <name type="scientific">Orlajensenia flava</name>
    <dbReference type="NCBI Taxonomy" id="2565934"/>
    <lineage>
        <taxon>Bacteria</taxon>
        <taxon>Bacillati</taxon>
        <taxon>Actinomycetota</taxon>
        <taxon>Actinomycetes</taxon>
        <taxon>Micrococcales</taxon>
        <taxon>Microbacteriaceae</taxon>
        <taxon>Orlajensenia</taxon>
    </lineage>
</organism>
<protein>
    <submittedName>
        <fullName evidence="6">ATP-binding protein</fullName>
    </submittedName>
</protein>
<dbReference type="CDD" id="cd16917">
    <property type="entry name" value="HATPase_UhpB-NarQ-NarX-like"/>
    <property type="match status" value="1"/>
</dbReference>
<keyword evidence="6" id="KW-0547">Nucleotide-binding</keyword>